<dbReference type="Proteomes" id="UP000793456">
    <property type="component" value="Chromosome IV"/>
</dbReference>
<keyword evidence="2" id="KW-1185">Reference proteome</keyword>
<comment type="caution">
    <text evidence="1">The sequence shown here is derived from an EMBL/GenBank/DDBJ whole genome shotgun (WGS) entry which is preliminary data.</text>
</comment>
<evidence type="ECO:0000313" key="2">
    <source>
        <dbReference type="Proteomes" id="UP000793456"/>
    </source>
</evidence>
<name>A0ACD3RQ84_LARCR</name>
<evidence type="ECO:0000313" key="1">
    <source>
        <dbReference type="EMBL" id="TMS20854.1"/>
    </source>
</evidence>
<reference evidence="1" key="1">
    <citation type="submission" date="2018-11" db="EMBL/GenBank/DDBJ databases">
        <title>The sequence and de novo assembly of Larimichthys crocea genome using PacBio and Hi-C technologies.</title>
        <authorList>
            <person name="Xu P."/>
            <person name="Chen B."/>
            <person name="Zhou Z."/>
            <person name="Ke Q."/>
            <person name="Wu Y."/>
            <person name="Bai H."/>
            <person name="Pu F."/>
        </authorList>
    </citation>
    <scope>NUCLEOTIDE SEQUENCE</scope>
    <source>
        <tissue evidence="1">Muscle</tissue>
    </source>
</reference>
<dbReference type="EMBL" id="CM011677">
    <property type="protein sequence ID" value="TMS20854.1"/>
    <property type="molecule type" value="Genomic_DNA"/>
</dbReference>
<proteinExistence type="predicted"/>
<accession>A0ACD3RQ84</accession>
<organism evidence="1 2">
    <name type="scientific">Larimichthys crocea</name>
    <name type="common">Large yellow croaker</name>
    <name type="synonym">Pseudosciaena crocea</name>
    <dbReference type="NCBI Taxonomy" id="215358"/>
    <lineage>
        <taxon>Eukaryota</taxon>
        <taxon>Metazoa</taxon>
        <taxon>Chordata</taxon>
        <taxon>Craniata</taxon>
        <taxon>Vertebrata</taxon>
        <taxon>Euteleostomi</taxon>
        <taxon>Actinopterygii</taxon>
        <taxon>Neopterygii</taxon>
        <taxon>Teleostei</taxon>
        <taxon>Neoteleostei</taxon>
        <taxon>Acanthomorphata</taxon>
        <taxon>Eupercaria</taxon>
        <taxon>Sciaenidae</taxon>
        <taxon>Larimichthys</taxon>
    </lineage>
</organism>
<protein>
    <submittedName>
        <fullName evidence="1">Uncharacterized protein</fullName>
    </submittedName>
</protein>
<gene>
    <name evidence="1" type="ORF">E3U43_007347</name>
</gene>
<sequence length="533" mass="60497">MNSNNSSIMTLPSSNKASRLKWKRQTLQQTGLVVKDVVCLPRGQYLAQLERHIVPQGKERAALVAMGMTARITIDCGWSANQMQSRLALLFRRLFVRRLGQRFSFTYLQCVQGSRALFVPETPAEGWTGEQVLRISGHGALYIISHQNYPECTLDLDIILRLFRQQNVDRDVETHICVRRGELLRSALKVVRRPDFCFKAKPIITFSEEETDGNEGPLREFFRLTLLQLQESSIFEGHPGRLFLTCDLTALEDRKYYEAGVLIGWSLAQGGPGPRCLHPTLYQLMCGQNPSLEDFDWNDIVDTEAQMYLQQLHSCTDVKLLSPNLCDWVASCGIPGIYSAHSEEIPAIYMRLVKNYIYHRVTSMISQFINGLNSCGELWDMVQSHWEVFVPVMTNTQQQPLTLEEFKQLFTVCYSRPDSQLRAAEEATVRHWETVLTLVSGGKADFSFEDLLIFITGTDHMPPLGFPKMISLHFYSQDASTSGVRLPYVSTCALELFLQRGVARAADLLALLSRAVRESLCFTQFHGEDGCKK</sequence>